<keyword evidence="11" id="KW-1185">Reference proteome</keyword>
<reference evidence="10 11" key="1">
    <citation type="submission" date="2015-04" db="EMBL/GenBank/DDBJ databases">
        <title>The draft genome sequence of Erythrobacter luteus KA37.</title>
        <authorList>
            <person name="Zhuang L."/>
            <person name="Liu Y."/>
            <person name="Shao Z."/>
        </authorList>
    </citation>
    <scope>NUCLEOTIDE SEQUENCE [LARGE SCALE GENOMIC DNA]</scope>
    <source>
        <strain evidence="10 11">KA37</strain>
    </source>
</reference>
<dbReference type="CDD" id="cd00537">
    <property type="entry name" value="MTHFR"/>
    <property type="match status" value="1"/>
</dbReference>
<dbReference type="PATRIC" id="fig|1581420.6.peg.360"/>
<protein>
    <recommendedName>
        <fullName evidence="9">Methylenetetrahydrofolate reductase</fullName>
    </recommendedName>
</protein>
<evidence type="ECO:0000256" key="2">
    <source>
        <dbReference type="ARBA" id="ARBA00004777"/>
    </source>
</evidence>
<comment type="catalytic activity">
    <reaction evidence="8">
        <text>(6S)-5-methyl-5,6,7,8-tetrahydrofolate + NAD(+) = (6R)-5,10-methylene-5,6,7,8-tetrahydrofolate + NADH + H(+)</text>
        <dbReference type="Rhea" id="RHEA:19821"/>
        <dbReference type="ChEBI" id="CHEBI:15378"/>
        <dbReference type="ChEBI" id="CHEBI:15636"/>
        <dbReference type="ChEBI" id="CHEBI:18608"/>
        <dbReference type="ChEBI" id="CHEBI:57540"/>
        <dbReference type="ChEBI" id="CHEBI:57945"/>
        <dbReference type="EC" id="1.5.1.54"/>
    </reaction>
    <physiologicalReaction direction="right-to-left" evidence="8">
        <dbReference type="Rhea" id="RHEA:19823"/>
    </physiologicalReaction>
</comment>
<comment type="caution">
    <text evidence="10">The sequence shown here is derived from an EMBL/GenBank/DDBJ whole genome shotgun (WGS) entry which is preliminary data.</text>
</comment>
<dbReference type="EMBL" id="LBHB01000001">
    <property type="protein sequence ID" value="KLE35235.1"/>
    <property type="molecule type" value="Genomic_DNA"/>
</dbReference>
<keyword evidence="4 9" id="KW-0285">Flavoprotein</keyword>
<dbReference type="PANTHER" id="PTHR45754">
    <property type="entry name" value="METHYLENETETRAHYDROFOLATE REDUCTASE"/>
    <property type="match status" value="1"/>
</dbReference>
<dbReference type="GO" id="GO:0071949">
    <property type="term" value="F:FAD binding"/>
    <property type="evidence" value="ECO:0007669"/>
    <property type="project" value="TreeGrafter"/>
</dbReference>
<evidence type="ECO:0000256" key="6">
    <source>
        <dbReference type="ARBA" id="ARBA00023002"/>
    </source>
</evidence>
<dbReference type="RefSeq" id="WP_047002637.1">
    <property type="nucleotide sequence ID" value="NZ_LBHB01000001.1"/>
</dbReference>
<dbReference type="UniPathway" id="UPA00193"/>
<keyword evidence="5 9" id="KW-0274">FAD</keyword>
<evidence type="ECO:0000256" key="7">
    <source>
        <dbReference type="ARBA" id="ARBA00034478"/>
    </source>
</evidence>
<dbReference type="GO" id="GO:0106312">
    <property type="term" value="F:methylenetetrahydrofolate reductase (NADH) activity"/>
    <property type="evidence" value="ECO:0007669"/>
    <property type="project" value="UniProtKB-EC"/>
</dbReference>
<evidence type="ECO:0000256" key="8">
    <source>
        <dbReference type="ARBA" id="ARBA00048628"/>
    </source>
</evidence>
<evidence type="ECO:0000313" key="10">
    <source>
        <dbReference type="EMBL" id="KLE35235.1"/>
    </source>
</evidence>
<gene>
    <name evidence="10" type="ORF">AAW00_01795</name>
</gene>
<name>A0A0G9MX16_9SPHN</name>
<comment type="similarity">
    <text evidence="3 9">Belongs to the methylenetetrahydrofolate reductase family.</text>
</comment>
<proteinExistence type="inferred from homology"/>
<dbReference type="Gene3D" id="3.20.20.220">
    <property type="match status" value="1"/>
</dbReference>
<dbReference type="InterPro" id="IPR029041">
    <property type="entry name" value="FAD-linked_oxidoreductase-like"/>
</dbReference>
<dbReference type="Proteomes" id="UP000053464">
    <property type="component" value="Unassembled WGS sequence"/>
</dbReference>
<evidence type="ECO:0000256" key="1">
    <source>
        <dbReference type="ARBA" id="ARBA00001974"/>
    </source>
</evidence>
<dbReference type="InterPro" id="IPR003171">
    <property type="entry name" value="Mehydrof_redctse-like"/>
</dbReference>
<evidence type="ECO:0000313" key="11">
    <source>
        <dbReference type="Proteomes" id="UP000053464"/>
    </source>
</evidence>
<comment type="cofactor">
    <cofactor evidence="1 9">
        <name>FAD</name>
        <dbReference type="ChEBI" id="CHEBI:57692"/>
    </cofactor>
</comment>
<dbReference type="SUPFAM" id="SSF51730">
    <property type="entry name" value="FAD-linked oxidoreductase"/>
    <property type="match status" value="1"/>
</dbReference>
<accession>A0A0G9MX16</accession>
<comment type="pathway">
    <text evidence="2 9">One-carbon metabolism; tetrahydrofolate interconversion.</text>
</comment>
<dbReference type="Pfam" id="PF02219">
    <property type="entry name" value="MTHFR"/>
    <property type="match status" value="1"/>
</dbReference>
<dbReference type="OrthoDB" id="9812555at2"/>
<dbReference type="GO" id="GO:0009086">
    <property type="term" value="P:methionine biosynthetic process"/>
    <property type="evidence" value="ECO:0007669"/>
    <property type="project" value="TreeGrafter"/>
</dbReference>
<organism evidence="10 11">
    <name type="scientific">Aurantiacibacter luteus</name>
    <dbReference type="NCBI Taxonomy" id="1581420"/>
    <lineage>
        <taxon>Bacteria</taxon>
        <taxon>Pseudomonadati</taxon>
        <taxon>Pseudomonadota</taxon>
        <taxon>Alphaproteobacteria</taxon>
        <taxon>Sphingomonadales</taxon>
        <taxon>Erythrobacteraceae</taxon>
        <taxon>Aurantiacibacter</taxon>
    </lineage>
</organism>
<evidence type="ECO:0000256" key="5">
    <source>
        <dbReference type="ARBA" id="ARBA00022827"/>
    </source>
</evidence>
<dbReference type="GO" id="GO:0035999">
    <property type="term" value="P:tetrahydrofolate interconversion"/>
    <property type="evidence" value="ECO:0007669"/>
    <property type="project" value="UniProtKB-UniPathway"/>
</dbReference>
<evidence type="ECO:0000256" key="9">
    <source>
        <dbReference type="RuleBase" id="RU003862"/>
    </source>
</evidence>
<evidence type="ECO:0000256" key="4">
    <source>
        <dbReference type="ARBA" id="ARBA00022630"/>
    </source>
</evidence>
<dbReference type="PANTHER" id="PTHR45754:SF3">
    <property type="entry name" value="METHYLENETETRAHYDROFOLATE REDUCTASE (NADPH)"/>
    <property type="match status" value="1"/>
</dbReference>
<dbReference type="GO" id="GO:0005829">
    <property type="term" value="C:cytosol"/>
    <property type="evidence" value="ECO:0007669"/>
    <property type="project" value="TreeGrafter"/>
</dbReference>
<keyword evidence="6 9" id="KW-0560">Oxidoreductase</keyword>
<dbReference type="AlphaFoldDB" id="A0A0G9MX16"/>
<sequence length="317" mass="34808">MTPPDYPAQAAHFANQPLFAGLPGDVTVSFEVFPSKTEKAEDSMLRAVHSLATLGPSFVSVTYGAGGSTRERSLATATRIAREVHVPVAAHLTCVGASRDQTLAMADKFWDEGITRVVALRGDMPNEAGKLDHPFEAHPEGYSCAAELVEGLLERHPFDVSVSAYPEMHPEAKCADEELAYLKRKLDAGANRAITQFFFSSDAFLRFRDRAVAIGIDKPIVPGILPVHNLSRTKQMADQCGATLPDWIVELFDGLDDHPQARELVSATVNAEFSRRLYAEGVREFHFYTLNKSELAYATCHLLGLRPVRENLLEQAA</sequence>
<dbReference type="STRING" id="1581420.AAW00_01795"/>
<comment type="pathway">
    <text evidence="7">Amino-acid biosynthesis; L-methionine biosynthesis via de novo pathway.</text>
</comment>
<evidence type="ECO:0000256" key="3">
    <source>
        <dbReference type="ARBA" id="ARBA00006743"/>
    </source>
</evidence>